<protein>
    <submittedName>
        <fullName evidence="2">EpsG family protein</fullName>
    </submittedName>
</protein>
<feature type="transmembrane region" description="Helical" evidence="1">
    <location>
        <begin position="110"/>
        <end position="127"/>
    </location>
</feature>
<feature type="transmembrane region" description="Helical" evidence="1">
    <location>
        <begin position="243"/>
        <end position="263"/>
    </location>
</feature>
<proteinExistence type="predicted"/>
<dbReference type="InterPro" id="IPR049458">
    <property type="entry name" value="EpsG-like"/>
</dbReference>
<evidence type="ECO:0000313" key="3">
    <source>
        <dbReference type="Proteomes" id="UP001466331"/>
    </source>
</evidence>
<evidence type="ECO:0000256" key="1">
    <source>
        <dbReference type="SAM" id="Phobius"/>
    </source>
</evidence>
<dbReference type="RefSeq" id="WP_420068917.1">
    <property type="nucleotide sequence ID" value="NZ_JBCHKQ010000001.1"/>
</dbReference>
<name>A0ABU9U9Y5_9SPIR</name>
<organism evidence="2 3">
    <name type="scientific">Rarispira pelagica</name>
    <dbReference type="NCBI Taxonomy" id="3141764"/>
    <lineage>
        <taxon>Bacteria</taxon>
        <taxon>Pseudomonadati</taxon>
        <taxon>Spirochaetota</taxon>
        <taxon>Spirochaetia</taxon>
        <taxon>Winmispirales</taxon>
        <taxon>Winmispiraceae</taxon>
        <taxon>Rarispira</taxon>
    </lineage>
</organism>
<dbReference type="EMBL" id="JBCHKQ010000001">
    <property type="protein sequence ID" value="MEM5947469.1"/>
    <property type="molecule type" value="Genomic_DNA"/>
</dbReference>
<feature type="transmembrane region" description="Helical" evidence="1">
    <location>
        <begin position="303"/>
        <end position="323"/>
    </location>
</feature>
<feature type="transmembrane region" description="Helical" evidence="1">
    <location>
        <begin position="83"/>
        <end position="103"/>
    </location>
</feature>
<keyword evidence="1" id="KW-1133">Transmembrane helix</keyword>
<feature type="transmembrane region" description="Helical" evidence="1">
    <location>
        <begin position="275"/>
        <end position="296"/>
    </location>
</feature>
<comment type="caution">
    <text evidence="2">The sequence shown here is derived from an EMBL/GenBank/DDBJ whole genome shotgun (WGS) entry which is preliminary data.</text>
</comment>
<gene>
    <name evidence="2" type="ORF">WKV44_02820</name>
</gene>
<evidence type="ECO:0000313" key="2">
    <source>
        <dbReference type="EMBL" id="MEM5947469.1"/>
    </source>
</evidence>
<dbReference type="Pfam" id="PF14897">
    <property type="entry name" value="EpsG"/>
    <property type="match status" value="1"/>
</dbReference>
<keyword evidence="1" id="KW-0472">Membrane</keyword>
<feature type="transmembrane region" description="Helical" evidence="1">
    <location>
        <begin position="202"/>
        <end position="222"/>
    </location>
</feature>
<dbReference type="Proteomes" id="UP001466331">
    <property type="component" value="Unassembled WGS sequence"/>
</dbReference>
<keyword evidence="1" id="KW-0812">Transmembrane</keyword>
<feature type="transmembrane region" description="Helical" evidence="1">
    <location>
        <begin position="329"/>
        <end position="348"/>
    </location>
</feature>
<feature type="transmembrane region" description="Helical" evidence="1">
    <location>
        <begin position="133"/>
        <end position="149"/>
    </location>
</feature>
<feature type="transmembrane region" description="Helical" evidence="1">
    <location>
        <begin position="156"/>
        <end position="182"/>
    </location>
</feature>
<reference evidence="2 3" key="1">
    <citation type="submission" date="2024-03" db="EMBL/GenBank/DDBJ databases">
        <title>Ignisphaera cupida sp. nov., a hyperthermophilic hydrolytic archaeon from a hot spring of Kamchatka, and proposal of Ignisphaeraceae fam. nov.</title>
        <authorList>
            <person name="Podosokorskaya O.A."/>
            <person name="Elcheninov A.G."/>
            <person name="Maltseva A.I."/>
            <person name="Zayulina K.S."/>
            <person name="Novikov A."/>
            <person name="Merkel A.Y."/>
        </authorList>
    </citation>
    <scope>NUCLEOTIDE SEQUENCE [LARGE SCALE GENOMIC DNA]</scope>
    <source>
        <strain evidence="2 3">38H-sp</strain>
    </source>
</reference>
<accession>A0ABU9U9Y5</accession>
<sequence length="352" mass="40223">MALLIRILWVLQHFFSVVTLSKKYWRHFIIFSILIFVFIYIIKPDTADIPVYVQVVNNPHAFLEPAYNLLASIAFFLTQNNRFAVFIIQVVLSLLFVSVLRYYKLSSIEYIVGLIFIISGLAFSLGVNNGLRQAFSSVFILFSLLALICKKRFSMLLYAILSIFFHKSGFLFLFLTFSVALLIKRMYFGDIYRQKMTLSSSLLYSVMVLSGIIGVILMMLIIPKIPFLGGYFQKSYIGLGSRVAGYIKIIPIFFIFIVSEIFWGKYCKIITNFSFLRMIRGFYIVFLLALSAFSYISGFFDEAIARILYFYYVIEMGLVLAAIEEKKLLGSVSISIGYAFAINAMNILGGPL</sequence>
<feature type="transmembrane region" description="Helical" evidence="1">
    <location>
        <begin position="24"/>
        <end position="42"/>
    </location>
</feature>
<keyword evidence="3" id="KW-1185">Reference proteome</keyword>